<dbReference type="Proteomes" id="UP000580250">
    <property type="component" value="Unassembled WGS sequence"/>
</dbReference>
<protein>
    <submittedName>
        <fullName evidence="2">Uncharacterized protein</fullName>
    </submittedName>
</protein>
<dbReference type="EMBL" id="CAJEWN010001747">
    <property type="protein sequence ID" value="CAD2199775.1"/>
    <property type="molecule type" value="Genomic_DNA"/>
</dbReference>
<comment type="caution">
    <text evidence="2">The sequence shown here is derived from an EMBL/GenBank/DDBJ whole genome shotgun (WGS) entry which is preliminary data.</text>
</comment>
<gene>
    <name evidence="2" type="ORF">MENT_LOCUS53197</name>
</gene>
<dbReference type="AlphaFoldDB" id="A0A6V7XKE7"/>
<feature type="region of interest" description="Disordered" evidence="1">
    <location>
        <begin position="151"/>
        <end position="175"/>
    </location>
</feature>
<evidence type="ECO:0000313" key="2">
    <source>
        <dbReference type="EMBL" id="CAD2199775.1"/>
    </source>
</evidence>
<accession>A0A6V7XKE7</accession>
<sequence>MNKQQQKFNFPQSDHHINRLFSNLNLRHQGPQRLDKEVQFIPPWETKIGQLQQVNRQTPARFSQATGSIKTLSGSPSLFGTSSTSVKLQQQLHSASNTPKVLSTPKPLSSKDLTKVVDANPFNMEDLVTPLDEDEIVNLEPVKIGSTVAVSSPLNLPPADLDDLEEFPPLKNSTS</sequence>
<evidence type="ECO:0000313" key="3">
    <source>
        <dbReference type="Proteomes" id="UP000580250"/>
    </source>
</evidence>
<name>A0A6V7XKE7_MELEN</name>
<reference evidence="2 3" key="1">
    <citation type="submission" date="2020-08" db="EMBL/GenBank/DDBJ databases">
        <authorList>
            <person name="Koutsovoulos G."/>
            <person name="Danchin GJ E."/>
        </authorList>
    </citation>
    <scope>NUCLEOTIDE SEQUENCE [LARGE SCALE GENOMIC DNA]</scope>
</reference>
<proteinExistence type="predicted"/>
<evidence type="ECO:0000256" key="1">
    <source>
        <dbReference type="SAM" id="MobiDB-lite"/>
    </source>
</evidence>
<organism evidence="2 3">
    <name type="scientific">Meloidogyne enterolobii</name>
    <name type="common">Root-knot nematode worm</name>
    <name type="synonym">Meloidogyne mayaguensis</name>
    <dbReference type="NCBI Taxonomy" id="390850"/>
    <lineage>
        <taxon>Eukaryota</taxon>
        <taxon>Metazoa</taxon>
        <taxon>Ecdysozoa</taxon>
        <taxon>Nematoda</taxon>
        <taxon>Chromadorea</taxon>
        <taxon>Rhabditida</taxon>
        <taxon>Tylenchina</taxon>
        <taxon>Tylenchomorpha</taxon>
        <taxon>Tylenchoidea</taxon>
        <taxon>Meloidogynidae</taxon>
        <taxon>Meloidogyninae</taxon>
        <taxon>Meloidogyne</taxon>
    </lineage>
</organism>